<dbReference type="AlphaFoldDB" id="A0A809RAR5"/>
<dbReference type="Gene3D" id="3.40.50.720">
    <property type="entry name" value="NAD(P)-binding Rossmann-like Domain"/>
    <property type="match status" value="1"/>
</dbReference>
<evidence type="ECO:0000256" key="9">
    <source>
        <dbReference type="HAMAP-Rule" id="MF_00435"/>
    </source>
</evidence>
<dbReference type="PANTHER" id="PTHR21371:SF1">
    <property type="entry name" value="KETOL-ACID REDUCTOISOMERASE, MITOCHONDRIAL"/>
    <property type="match status" value="1"/>
</dbReference>
<feature type="binding site" evidence="9 10">
    <location>
        <position position="252"/>
    </location>
    <ligand>
        <name>substrate</name>
    </ligand>
</feature>
<evidence type="ECO:0000259" key="11">
    <source>
        <dbReference type="PROSITE" id="PS51850"/>
    </source>
</evidence>
<dbReference type="PROSITE" id="PS51851">
    <property type="entry name" value="KARI_C"/>
    <property type="match status" value="1"/>
</dbReference>
<feature type="binding site" evidence="9">
    <location>
        <position position="51"/>
    </location>
    <ligand>
        <name>NADP(+)</name>
        <dbReference type="ChEBI" id="CHEBI:58349"/>
    </ligand>
</feature>
<dbReference type="InterPro" id="IPR013023">
    <property type="entry name" value="KARI"/>
</dbReference>
<reference evidence="13" key="1">
    <citation type="journal article" name="DNA Res.">
        <title>The physiological potential of anammox bacteria as revealed by their core genome structure.</title>
        <authorList>
            <person name="Okubo T."/>
            <person name="Toyoda A."/>
            <person name="Fukuhara K."/>
            <person name="Uchiyama I."/>
            <person name="Harigaya Y."/>
            <person name="Kuroiwa M."/>
            <person name="Suzuki T."/>
            <person name="Murakami Y."/>
            <person name="Suwa Y."/>
            <person name="Takami H."/>
        </authorList>
    </citation>
    <scope>NUCLEOTIDE SEQUENCE</scope>
    <source>
        <strain evidence="13">317325-2</strain>
    </source>
</reference>
<feature type="binding site" evidence="9 10">
    <location>
        <position position="195"/>
    </location>
    <ligand>
        <name>Mg(2+)</name>
        <dbReference type="ChEBI" id="CHEBI:18420"/>
        <label>1</label>
    </ligand>
</feature>
<feature type="binding site" evidence="9">
    <location>
        <position position="53"/>
    </location>
    <ligand>
        <name>NADP(+)</name>
        <dbReference type="ChEBI" id="CHEBI:58349"/>
    </ligand>
</feature>
<dbReference type="InterPro" id="IPR000506">
    <property type="entry name" value="KARI_C"/>
</dbReference>
<keyword evidence="4 9" id="KW-0028">Amino-acid biosynthesis</keyword>
<feature type="binding site" evidence="9 10">
    <location>
        <position position="191"/>
    </location>
    <ligand>
        <name>Mg(2+)</name>
        <dbReference type="ChEBI" id="CHEBI:18420"/>
        <label>2</label>
    </ligand>
</feature>
<evidence type="ECO:0000256" key="3">
    <source>
        <dbReference type="ARBA" id="ARBA00010318"/>
    </source>
</evidence>
<dbReference type="GO" id="GO:0009097">
    <property type="term" value="P:isoleucine biosynthetic process"/>
    <property type="evidence" value="ECO:0007669"/>
    <property type="project" value="UniProtKB-UniRule"/>
</dbReference>
<keyword evidence="5 9" id="KW-0479">Metal-binding</keyword>
<dbReference type="InterPro" id="IPR036291">
    <property type="entry name" value="NAD(P)-bd_dom_sf"/>
</dbReference>
<dbReference type="EMBL" id="AP021858">
    <property type="protein sequence ID" value="BBO24560.1"/>
    <property type="molecule type" value="Genomic_DNA"/>
</dbReference>
<dbReference type="NCBIfam" id="TIGR00465">
    <property type="entry name" value="ilvC"/>
    <property type="match status" value="1"/>
</dbReference>
<evidence type="ECO:0000313" key="14">
    <source>
        <dbReference type="Proteomes" id="UP000662873"/>
    </source>
</evidence>
<dbReference type="Pfam" id="PF07991">
    <property type="entry name" value="KARI_N"/>
    <property type="match status" value="1"/>
</dbReference>
<keyword evidence="7 9" id="KW-0560">Oxidoreductase</keyword>
<dbReference type="Pfam" id="PF01450">
    <property type="entry name" value="KARI_C"/>
    <property type="match status" value="1"/>
</dbReference>
<comment type="catalytic activity">
    <reaction evidence="9">
        <text>(2R)-2,3-dihydroxy-3-methylbutanoate + NADP(+) = (2S)-2-acetolactate + NADPH + H(+)</text>
        <dbReference type="Rhea" id="RHEA:22068"/>
        <dbReference type="ChEBI" id="CHEBI:15378"/>
        <dbReference type="ChEBI" id="CHEBI:49072"/>
        <dbReference type="ChEBI" id="CHEBI:57783"/>
        <dbReference type="ChEBI" id="CHEBI:58349"/>
        <dbReference type="ChEBI" id="CHEBI:58476"/>
        <dbReference type="EC" id="1.1.1.86"/>
    </reaction>
</comment>
<evidence type="ECO:0000256" key="8">
    <source>
        <dbReference type="ARBA" id="ARBA00023304"/>
    </source>
</evidence>
<evidence type="ECO:0000256" key="2">
    <source>
        <dbReference type="ARBA" id="ARBA00004885"/>
    </source>
</evidence>
<evidence type="ECO:0000313" key="13">
    <source>
        <dbReference type="EMBL" id="BBO24560.1"/>
    </source>
</evidence>
<dbReference type="GO" id="GO:0016853">
    <property type="term" value="F:isomerase activity"/>
    <property type="evidence" value="ECO:0007669"/>
    <property type="project" value="UniProtKB-KW"/>
</dbReference>
<dbReference type="InterPro" id="IPR013116">
    <property type="entry name" value="KARI_N"/>
</dbReference>
<feature type="active site" evidence="9">
    <location>
        <position position="108"/>
    </location>
</feature>
<feature type="domain" description="KARI C-terminal knotted" evidence="12">
    <location>
        <begin position="183"/>
        <end position="328"/>
    </location>
</feature>
<feature type="binding site" evidence="9 10">
    <location>
        <position position="231"/>
    </location>
    <ligand>
        <name>Mg(2+)</name>
        <dbReference type="ChEBI" id="CHEBI:18420"/>
        <label>2</label>
    </ligand>
</feature>
<gene>
    <name evidence="9" type="primary">ilvC</name>
    <name evidence="13" type="ORF">NPRO_21550</name>
</gene>
<keyword evidence="9" id="KW-0521">NADP</keyword>
<evidence type="ECO:0000256" key="10">
    <source>
        <dbReference type="PROSITE-ProRule" id="PRU01198"/>
    </source>
</evidence>
<organism evidence="13 14">
    <name type="scientific">Candidatus Nitrosymbiomonas proteolyticus</name>
    <dbReference type="NCBI Taxonomy" id="2608984"/>
    <lineage>
        <taxon>Bacteria</taxon>
        <taxon>Bacillati</taxon>
        <taxon>Armatimonadota</taxon>
        <taxon>Armatimonadota incertae sedis</taxon>
        <taxon>Candidatus Nitrosymbiomonas</taxon>
    </lineage>
</organism>
<feature type="binding site" evidence="9 10">
    <location>
        <position position="191"/>
    </location>
    <ligand>
        <name>Mg(2+)</name>
        <dbReference type="ChEBI" id="CHEBI:18420"/>
        <label>1</label>
    </ligand>
</feature>
<dbReference type="EC" id="1.1.1.86" evidence="9"/>
<evidence type="ECO:0000259" key="12">
    <source>
        <dbReference type="PROSITE" id="PS51851"/>
    </source>
</evidence>
<protein>
    <recommendedName>
        <fullName evidence="9">Ketol-acid reductoisomerase (NADP(+))</fullName>
        <shortName evidence="9">KARI</shortName>
        <ecNumber evidence="9">1.1.1.86</ecNumber>
    </recommendedName>
    <alternativeName>
        <fullName evidence="9">Acetohydroxy-acid isomeroreductase</fullName>
        <shortName evidence="9">AHIR</shortName>
    </alternativeName>
    <alternativeName>
        <fullName evidence="9">Alpha-keto-beta-hydroxylacyl reductoisomerase</fullName>
    </alternativeName>
</protein>
<dbReference type="InterPro" id="IPR014359">
    <property type="entry name" value="KARI_prok"/>
</dbReference>
<dbReference type="SUPFAM" id="SSF51735">
    <property type="entry name" value="NAD(P)-binding Rossmann-fold domains"/>
    <property type="match status" value="1"/>
</dbReference>
<feature type="binding site" evidence="9">
    <location>
        <begin position="25"/>
        <end position="28"/>
    </location>
    <ligand>
        <name>NADP(+)</name>
        <dbReference type="ChEBI" id="CHEBI:58349"/>
    </ligand>
</feature>
<dbReference type="NCBIfam" id="NF004017">
    <property type="entry name" value="PRK05479.1"/>
    <property type="match status" value="1"/>
</dbReference>
<dbReference type="Proteomes" id="UP000662873">
    <property type="component" value="Chromosome"/>
</dbReference>
<dbReference type="KEGG" id="npy:NPRO_21550"/>
<evidence type="ECO:0000256" key="4">
    <source>
        <dbReference type="ARBA" id="ARBA00022605"/>
    </source>
</evidence>
<feature type="domain" description="KARI N-terminal Rossmann" evidence="11">
    <location>
        <begin position="1"/>
        <end position="182"/>
    </location>
</feature>
<feature type="binding site" evidence="9">
    <location>
        <position position="134"/>
    </location>
    <ligand>
        <name>NADP(+)</name>
        <dbReference type="ChEBI" id="CHEBI:58349"/>
    </ligand>
</feature>
<comment type="catalytic activity">
    <reaction evidence="9">
        <text>(2R,3R)-2,3-dihydroxy-3-methylpentanoate + NADP(+) = (S)-2-ethyl-2-hydroxy-3-oxobutanoate + NADPH + H(+)</text>
        <dbReference type="Rhea" id="RHEA:13493"/>
        <dbReference type="ChEBI" id="CHEBI:15378"/>
        <dbReference type="ChEBI" id="CHEBI:49256"/>
        <dbReference type="ChEBI" id="CHEBI:49258"/>
        <dbReference type="ChEBI" id="CHEBI:57783"/>
        <dbReference type="ChEBI" id="CHEBI:58349"/>
        <dbReference type="EC" id="1.1.1.86"/>
    </reaction>
</comment>
<comment type="pathway">
    <text evidence="1 9">Amino-acid biosynthesis; L-valine biosynthesis; L-valine from pyruvate: step 2/4.</text>
</comment>
<keyword evidence="13" id="KW-0413">Isomerase</keyword>
<dbReference type="UniPathway" id="UPA00049">
    <property type="reaction ID" value="UER00060"/>
</dbReference>
<evidence type="ECO:0000256" key="5">
    <source>
        <dbReference type="ARBA" id="ARBA00022723"/>
    </source>
</evidence>
<dbReference type="SUPFAM" id="SSF48179">
    <property type="entry name" value="6-phosphogluconate dehydrogenase C-terminal domain-like"/>
    <property type="match status" value="1"/>
</dbReference>
<evidence type="ECO:0000256" key="1">
    <source>
        <dbReference type="ARBA" id="ARBA00004864"/>
    </source>
</evidence>
<dbReference type="Gene3D" id="6.10.240.10">
    <property type="match status" value="1"/>
</dbReference>
<dbReference type="UniPathway" id="UPA00047">
    <property type="reaction ID" value="UER00056"/>
</dbReference>
<dbReference type="GO" id="GO:0000287">
    <property type="term" value="F:magnesium ion binding"/>
    <property type="evidence" value="ECO:0007669"/>
    <property type="project" value="UniProtKB-UniRule"/>
</dbReference>
<comment type="pathway">
    <text evidence="2 9">Amino-acid biosynthesis; L-isoleucine biosynthesis; L-isoleucine from 2-oxobutanoate: step 2/4.</text>
</comment>
<dbReference type="PANTHER" id="PTHR21371">
    <property type="entry name" value="KETOL-ACID REDUCTOISOMERASE, MITOCHONDRIAL"/>
    <property type="match status" value="1"/>
</dbReference>
<dbReference type="HAMAP" id="MF_00435">
    <property type="entry name" value="IlvC"/>
    <property type="match status" value="1"/>
</dbReference>
<dbReference type="PROSITE" id="PS51850">
    <property type="entry name" value="KARI_N"/>
    <property type="match status" value="1"/>
</dbReference>
<comment type="caution">
    <text evidence="9">Lacks conserved residue(s) required for the propagation of feature annotation.</text>
</comment>
<name>A0A809RAR5_9BACT</name>
<dbReference type="PIRSF" id="PIRSF000116">
    <property type="entry name" value="IlvC_gammaproteo"/>
    <property type="match status" value="1"/>
</dbReference>
<dbReference type="GO" id="GO:0009099">
    <property type="term" value="P:L-valine biosynthetic process"/>
    <property type="evidence" value="ECO:0007669"/>
    <property type="project" value="UniProtKB-UniRule"/>
</dbReference>
<comment type="similarity">
    <text evidence="3 9 10">Belongs to the ketol-acid reductoisomerase family.</text>
</comment>
<keyword evidence="8 9" id="KW-0100">Branched-chain amino acid biosynthesis</keyword>
<comment type="function">
    <text evidence="9">Involved in the biosynthesis of branched-chain amino acids (BCAA). Catalyzes an alkyl-migration followed by a ketol-acid reduction of (S)-2-acetolactate (S2AL) to yield (R)-2,3-dihydroxy-isovalerate. In the isomerase reaction, S2AL is rearranged via a Mg-dependent methyl migration to produce 3-hydroxy-3-methyl-2-ketobutyrate (HMKB). In the reductase reaction, this 2-ketoacid undergoes a metal-dependent reduction by NADPH to yield (R)-2,3-dihydroxy-isovalerate.</text>
</comment>
<dbReference type="GO" id="GO:0004455">
    <property type="term" value="F:ketol-acid reductoisomerase activity"/>
    <property type="evidence" value="ECO:0007669"/>
    <property type="project" value="UniProtKB-UniRule"/>
</dbReference>
<sequence length="333" mass="35834">MAVYFDPDAIDSSLILGSGVLMIGYGNQGRAQALNLRDSGVRVSVGLYPGSKSWSKAVADGFEPVIAAETVSEHDFLVLCTPDMKMESVYREAVAPHLRPGAALCFSHGFNIRYGLIVPPPEVDVVMVSPKGAGYGVRGRYEAGSGVPGLIAVHQDATGQALNRALSYAWGIGCARSVLLETTFAEETESDLFGEQAVLCGGIPDLIRMGYETLVEAGVQPEIAYFECLHETKLIVDLIVERGLAGMRSAISDTAQWGGLTAGPKVVTPETRQVMRRLLAEIRDGSFAKRWVQERDAGYPELNALKREEAATPVEEVGKALRHNMREAEGGAH</sequence>
<comment type="cofactor">
    <cofactor evidence="9">
        <name>Mg(2+)</name>
        <dbReference type="ChEBI" id="CHEBI:18420"/>
    </cofactor>
    <text evidence="9">Binds 2 magnesium ions per subunit.</text>
</comment>
<dbReference type="GO" id="GO:0050661">
    <property type="term" value="F:NADP binding"/>
    <property type="evidence" value="ECO:0007669"/>
    <property type="project" value="InterPro"/>
</dbReference>
<dbReference type="InterPro" id="IPR008927">
    <property type="entry name" value="6-PGluconate_DH-like_C_sf"/>
</dbReference>
<keyword evidence="6 9" id="KW-0460">Magnesium</keyword>
<feature type="binding site" evidence="9 10">
    <location>
        <position position="227"/>
    </location>
    <ligand>
        <name>Mg(2+)</name>
        <dbReference type="ChEBI" id="CHEBI:18420"/>
        <label>2</label>
    </ligand>
</feature>
<evidence type="ECO:0000256" key="7">
    <source>
        <dbReference type="ARBA" id="ARBA00023002"/>
    </source>
</evidence>
<accession>A0A809RAR5</accession>
<proteinExistence type="inferred from homology"/>
<evidence type="ECO:0000256" key="6">
    <source>
        <dbReference type="ARBA" id="ARBA00022842"/>
    </source>
</evidence>